<evidence type="ECO:0000313" key="2">
    <source>
        <dbReference type="EMBL" id="OTP79727.1"/>
    </source>
</evidence>
<protein>
    <submittedName>
        <fullName evidence="1">LSU ribosomal protein L14p (L23e)</fullName>
    </submittedName>
</protein>
<dbReference type="Proteomes" id="UP000195221">
    <property type="component" value="Unassembled WGS sequence"/>
</dbReference>
<gene>
    <name evidence="1" type="ORF">PAMC26510_30855</name>
    <name evidence="2" type="ORF">PAMC26577_00360</name>
</gene>
<name>A0A242M9B2_CABSO</name>
<reference evidence="1 3" key="1">
    <citation type="submission" date="2017-03" db="EMBL/GenBank/DDBJ databases">
        <title>Genome analysis of strain PAMC 26510.</title>
        <authorList>
            <person name="Oh H.-M."/>
            <person name="Yang J.-A."/>
        </authorList>
    </citation>
    <scope>NUCLEOTIDE SEQUENCE [LARGE SCALE GENOMIC DNA]</scope>
    <source>
        <strain evidence="1 3">PAMC 26510</strain>
    </source>
</reference>
<evidence type="ECO:0000313" key="1">
    <source>
        <dbReference type="EMBL" id="OTP67492.1"/>
    </source>
</evidence>
<dbReference type="EMBL" id="NBTZ01000007">
    <property type="protein sequence ID" value="OTP79727.1"/>
    <property type="molecule type" value="Genomic_DNA"/>
</dbReference>
<proteinExistence type="predicted"/>
<evidence type="ECO:0000313" key="3">
    <source>
        <dbReference type="Proteomes" id="UP000194546"/>
    </source>
</evidence>
<keyword evidence="1" id="KW-0687">Ribonucleoprotein</keyword>
<dbReference type="GO" id="GO:0005840">
    <property type="term" value="C:ribosome"/>
    <property type="evidence" value="ECO:0007669"/>
    <property type="project" value="UniProtKB-KW"/>
</dbReference>
<dbReference type="EMBL" id="NBTY01000195">
    <property type="protein sequence ID" value="OTP67492.1"/>
    <property type="molecule type" value="Genomic_DNA"/>
</dbReference>
<organism evidence="1 3">
    <name type="scientific">Caballeronia sordidicola</name>
    <name type="common">Burkholderia sordidicola</name>
    <dbReference type="NCBI Taxonomy" id="196367"/>
    <lineage>
        <taxon>Bacteria</taxon>
        <taxon>Pseudomonadati</taxon>
        <taxon>Pseudomonadota</taxon>
        <taxon>Betaproteobacteria</taxon>
        <taxon>Burkholderiales</taxon>
        <taxon>Burkholderiaceae</taxon>
        <taxon>Caballeronia</taxon>
    </lineage>
</organism>
<reference evidence="2 4" key="2">
    <citation type="submission" date="2017-03" db="EMBL/GenBank/DDBJ databases">
        <title>Genome analysis of strain PAMC 26577.</title>
        <authorList>
            <person name="Oh H.-M."/>
            <person name="Yang J.-A."/>
        </authorList>
    </citation>
    <scope>NUCLEOTIDE SEQUENCE [LARGE SCALE GENOMIC DNA]</scope>
    <source>
        <strain evidence="2 4">PAMC 26577</strain>
    </source>
</reference>
<evidence type="ECO:0000313" key="4">
    <source>
        <dbReference type="Proteomes" id="UP000195221"/>
    </source>
</evidence>
<accession>A0A242M9B2</accession>
<keyword evidence="1" id="KW-0689">Ribosomal protein</keyword>
<comment type="caution">
    <text evidence="1">The sequence shown here is derived from an EMBL/GenBank/DDBJ whole genome shotgun (WGS) entry which is preliminary data.</text>
</comment>
<sequence>MRHGGVTGLSWER</sequence>
<dbReference type="Proteomes" id="UP000194546">
    <property type="component" value="Unassembled WGS sequence"/>
</dbReference>